<proteinExistence type="predicted"/>
<feature type="compositionally biased region" description="Low complexity" evidence="1">
    <location>
        <begin position="75"/>
        <end position="93"/>
    </location>
</feature>
<feature type="compositionally biased region" description="Basic and acidic residues" evidence="1">
    <location>
        <begin position="10"/>
        <end position="25"/>
    </location>
</feature>
<dbReference type="CDD" id="cd15457">
    <property type="entry name" value="NADAR"/>
    <property type="match status" value="1"/>
</dbReference>
<organism evidence="3 4">
    <name type="scientific">Hortaea werneckii</name>
    <name type="common">Black yeast</name>
    <name type="synonym">Cladosporium werneckii</name>
    <dbReference type="NCBI Taxonomy" id="91943"/>
    <lineage>
        <taxon>Eukaryota</taxon>
        <taxon>Fungi</taxon>
        <taxon>Dikarya</taxon>
        <taxon>Ascomycota</taxon>
        <taxon>Pezizomycotina</taxon>
        <taxon>Dothideomycetes</taxon>
        <taxon>Dothideomycetidae</taxon>
        <taxon>Mycosphaerellales</taxon>
        <taxon>Teratosphaeriaceae</taxon>
        <taxon>Hortaea</taxon>
    </lineage>
</organism>
<sequence>MPPKAAKKTSPAEKGSEAGVKRKSEAPVPETHRRLRRRIASDETPKAPDPAKSESAKQSAAMNKKAPKAAKSETVKSSAATTKKAANPSASTKVSKGQSKSTAKTDPQLDVLLDYALKKKKRKGNQEVRKDDEEEDSKTDEDEDNDEGNAKKKTSKESNAEESNAEESNAKKSKSKGEKLNQDAQPPRELRPKKPATEEEIEGPKTKYFEGYDKYYQFPQPTGPSIYFNSAEFNKGGAQAVFSNFHGAGFYTGGFYFHSAEHFYQDEKALMIETDGGQRTAVNPPSGSRGPVLPTDLNAANLRLFLHSVSAASTHAAATRLFVMDGQLNEAWLERKPQALLNAVRHKFFRCPEERKYLLGTGSRELVEASPKDRDCGVGSLPEKAEENRAKWGKNMLGMALMHVRHELRKALARDESCFDGEDTKVGVHHLEFKKPSLAFQTGTFDVPGMPTCEQQHQQAIADIRKQIERETRDRLPPPEVDSNDKLPSPEVASNDKLPSTEVASNDKMPPPEVASNANVVAETSLGDVNETMKIVGGGDSPDLSPAEEAQCIESLQNYLWEKYGLPPYL</sequence>
<evidence type="ECO:0000259" key="2">
    <source>
        <dbReference type="Pfam" id="PF08719"/>
    </source>
</evidence>
<dbReference type="InterPro" id="IPR037238">
    <property type="entry name" value="YbiA-like_sf"/>
</dbReference>
<protein>
    <recommendedName>
        <fullName evidence="2">NADAR domain-containing protein</fullName>
    </recommendedName>
</protein>
<comment type="caution">
    <text evidence="3">The sequence shown here is derived from an EMBL/GenBank/DDBJ whole genome shotgun (WGS) entry which is preliminary data.</text>
</comment>
<dbReference type="VEuPathDB" id="FungiDB:BTJ68_07014"/>
<feature type="compositionally biased region" description="Polar residues" evidence="1">
    <location>
        <begin position="94"/>
        <end position="105"/>
    </location>
</feature>
<evidence type="ECO:0000313" key="3">
    <source>
        <dbReference type="EMBL" id="RMY93578.1"/>
    </source>
</evidence>
<name>A0A3M7FXI2_HORWE</name>
<accession>A0A3M7FXI2</accession>
<dbReference type="SUPFAM" id="SSF143990">
    <property type="entry name" value="YbiA-like"/>
    <property type="match status" value="1"/>
</dbReference>
<reference evidence="3 4" key="1">
    <citation type="journal article" date="2018" name="BMC Genomics">
        <title>Genomic evidence for intraspecific hybridization in a clonal and extremely halotolerant yeast.</title>
        <authorList>
            <person name="Gostincar C."/>
            <person name="Stajich J.E."/>
            <person name="Zupancic J."/>
            <person name="Zalar P."/>
            <person name="Gunde-Cimerman N."/>
        </authorList>
    </citation>
    <scope>NUCLEOTIDE SEQUENCE [LARGE SCALE GENOMIC DNA]</scope>
    <source>
        <strain evidence="3 4">EXF-171</strain>
    </source>
</reference>
<dbReference type="EMBL" id="QWIQ01000329">
    <property type="protein sequence ID" value="RMY93578.1"/>
    <property type="molecule type" value="Genomic_DNA"/>
</dbReference>
<feature type="domain" description="NADAR" evidence="2">
    <location>
        <begin position="238"/>
        <end position="409"/>
    </location>
</feature>
<feature type="compositionally biased region" description="Basic and acidic residues" evidence="1">
    <location>
        <begin position="39"/>
        <end position="55"/>
    </location>
</feature>
<dbReference type="Pfam" id="PF08719">
    <property type="entry name" value="NADAR"/>
    <property type="match status" value="1"/>
</dbReference>
<feature type="region of interest" description="Disordered" evidence="1">
    <location>
        <begin position="471"/>
        <end position="514"/>
    </location>
</feature>
<dbReference type="InterPro" id="IPR012816">
    <property type="entry name" value="NADAR"/>
</dbReference>
<gene>
    <name evidence="3" type="ORF">D0862_09188</name>
</gene>
<dbReference type="Gene3D" id="1.10.357.40">
    <property type="entry name" value="YbiA-like"/>
    <property type="match status" value="1"/>
</dbReference>
<dbReference type="AlphaFoldDB" id="A0A3M7FXI2"/>
<feature type="region of interest" description="Disordered" evidence="1">
    <location>
        <begin position="1"/>
        <end position="205"/>
    </location>
</feature>
<evidence type="ECO:0000256" key="1">
    <source>
        <dbReference type="SAM" id="MobiDB-lite"/>
    </source>
</evidence>
<evidence type="ECO:0000313" key="4">
    <source>
        <dbReference type="Proteomes" id="UP000281468"/>
    </source>
</evidence>
<feature type="compositionally biased region" description="Basic and acidic residues" evidence="1">
    <location>
        <begin position="175"/>
        <end position="205"/>
    </location>
</feature>
<feature type="compositionally biased region" description="Acidic residues" evidence="1">
    <location>
        <begin position="132"/>
        <end position="147"/>
    </location>
</feature>
<dbReference type="Proteomes" id="UP000281468">
    <property type="component" value="Unassembled WGS sequence"/>
</dbReference>